<evidence type="ECO:0000313" key="3">
    <source>
        <dbReference type="EMBL" id="KAF7371041.1"/>
    </source>
</evidence>
<dbReference type="Proteomes" id="UP000623467">
    <property type="component" value="Unassembled WGS sequence"/>
</dbReference>
<evidence type="ECO:0000313" key="4">
    <source>
        <dbReference type="Proteomes" id="UP000623467"/>
    </source>
</evidence>
<accession>A0A8H6Z656</accession>
<keyword evidence="4" id="KW-1185">Reference proteome</keyword>
<dbReference type="EMBL" id="JACAZH010000004">
    <property type="protein sequence ID" value="KAF7371041.1"/>
    <property type="molecule type" value="Genomic_DNA"/>
</dbReference>
<keyword evidence="2" id="KW-0812">Transmembrane</keyword>
<comment type="caution">
    <text evidence="3">The sequence shown here is derived from an EMBL/GenBank/DDBJ whole genome shotgun (WGS) entry which is preliminary data.</text>
</comment>
<evidence type="ECO:0000256" key="2">
    <source>
        <dbReference type="SAM" id="Phobius"/>
    </source>
</evidence>
<gene>
    <name evidence="3" type="ORF">MSAN_00738300</name>
</gene>
<feature type="compositionally biased region" description="Polar residues" evidence="1">
    <location>
        <begin position="425"/>
        <end position="467"/>
    </location>
</feature>
<name>A0A8H6Z656_9AGAR</name>
<proteinExistence type="predicted"/>
<keyword evidence="2" id="KW-0472">Membrane</keyword>
<sequence length="521" mass="56657">MPMMNTTIDDASPLIKYQPDGAWTQNTANEAYHDSYTMTTWQNASATFQFQGTWVMVSGSRNPAHGNYTVSLDNFLHQANGSLPDPGEWQAPLFISGPLEEGMHTLTISNDGWDTLDIDSITWSCGVGGNKSTGLQKTNVDDTDSAFSWFPSGSWSTNPSNITMFRHETGHSTSQLNASVNFTFSVSDAVAIYGTTGPGQSLYSVSPPHRPAQEFDASRDTFSSNVLLYFGDRFGPGNHTVTLVNQSPGLFQVDYAVVHSAITPSPSVSASSLRLASTGPPTIPANPNSITHGNLSTGVIVAISFAAFLFLLLIAALLFLLQRNKTLWYRLQRGYKVQSQFDVGTPPNGSVVPLPFSASPQMRSKANLQRYNNNDNDGDDFEAQPLNRAVTADSHLTASTLVAEVGSSSRRPSSLKALRLASRWGSGTPSSSQPRFSGTDSMRNSASTRHLTLSPTTRHLSRSPSTRHLLQEESHYYDPHAAAVAGLEEVPEDSVDDILRHSIQRTEPSISSLQHWQLTLD</sequence>
<keyword evidence="2" id="KW-1133">Transmembrane helix</keyword>
<evidence type="ECO:0000256" key="1">
    <source>
        <dbReference type="SAM" id="MobiDB-lite"/>
    </source>
</evidence>
<organism evidence="3 4">
    <name type="scientific">Mycena sanguinolenta</name>
    <dbReference type="NCBI Taxonomy" id="230812"/>
    <lineage>
        <taxon>Eukaryota</taxon>
        <taxon>Fungi</taxon>
        <taxon>Dikarya</taxon>
        <taxon>Basidiomycota</taxon>
        <taxon>Agaricomycotina</taxon>
        <taxon>Agaricomycetes</taxon>
        <taxon>Agaricomycetidae</taxon>
        <taxon>Agaricales</taxon>
        <taxon>Marasmiineae</taxon>
        <taxon>Mycenaceae</taxon>
        <taxon>Mycena</taxon>
    </lineage>
</organism>
<dbReference type="OrthoDB" id="2576082at2759"/>
<feature type="transmembrane region" description="Helical" evidence="2">
    <location>
        <begin position="299"/>
        <end position="321"/>
    </location>
</feature>
<dbReference type="AlphaFoldDB" id="A0A8H6Z656"/>
<reference evidence="3" key="1">
    <citation type="submission" date="2020-05" db="EMBL/GenBank/DDBJ databases">
        <title>Mycena genomes resolve the evolution of fungal bioluminescence.</title>
        <authorList>
            <person name="Tsai I.J."/>
        </authorList>
    </citation>
    <scope>NUCLEOTIDE SEQUENCE</scope>
    <source>
        <strain evidence="3">160909Yilan</strain>
    </source>
</reference>
<dbReference type="Gene3D" id="2.60.120.260">
    <property type="entry name" value="Galactose-binding domain-like"/>
    <property type="match status" value="2"/>
</dbReference>
<feature type="region of interest" description="Disordered" evidence="1">
    <location>
        <begin position="420"/>
        <end position="467"/>
    </location>
</feature>
<protein>
    <submittedName>
        <fullName evidence="3">Uncharacterized protein</fullName>
    </submittedName>
</protein>